<evidence type="ECO:0000256" key="1">
    <source>
        <dbReference type="ARBA" id="ARBA00004567"/>
    </source>
</evidence>
<comment type="subcellular location">
    <subcellularLocation>
        <location evidence="1">Nucleus</location>
        <location evidence="1">Nuclear pore complex</location>
    </subcellularLocation>
</comment>
<dbReference type="GO" id="GO:0005643">
    <property type="term" value="C:nuclear pore"/>
    <property type="evidence" value="ECO:0007669"/>
    <property type="project" value="UniProtKB-SubCell"/>
</dbReference>
<dbReference type="Gene3D" id="2.30.29.30">
    <property type="entry name" value="Pleckstrin-homology domain (PH domain)/Phosphotyrosine-binding domain (PTB)"/>
    <property type="match status" value="1"/>
</dbReference>
<evidence type="ECO:0000313" key="7">
    <source>
        <dbReference type="EMBL" id="KAG0463973.1"/>
    </source>
</evidence>
<dbReference type="InterPro" id="IPR011993">
    <property type="entry name" value="PH-like_dom_sf"/>
</dbReference>
<protein>
    <submittedName>
        <fullName evidence="7">Uncharacterized protein</fullName>
    </submittedName>
</protein>
<proteinExistence type="predicted"/>
<keyword evidence="4" id="KW-0653">Protein transport</keyword>
<dbReference type="PANTHER" id="PTHR23138:SF142">
    <property type="entry name" value="RAN-BINDING PROTEIN 3B-RELATED"/>
    <property type="match status" value="1"/>
</dbReference>
<evidence type="ECO:0000313" key="8">
    <source>
        <dbReference type="Proteomes" id="UP000636800"/>
    </source>
</evidence>
<dbReference type="OrthoDB" id="5358475at2759"/>
<keyword evidence="2" id="KW-0813">Transport</keyword>
<keyword evidence="5" id="KW-0539">Nucleus</keyword>
<dbReference type="PANTHER" id="PTHR23138">
    <property type="entry name" value="RAN BINDING PROTEIN"/>
    <property type="match status" value="1"/>
</dbReference>
<dbReference type="EMBL" id="JADCNL010000010">
    <property type="protein sequence ID" value="KAG0463973.1"/>
    <property type="molecule type" value="Genomic_DNA"/>
</dbReference>
<dbReference type="GO" id="GO:0015031">
    <property type="term" value="P:protein transport"/>
    <property type="evidence" value="ECO:0007669"/>
    <property type="project" value="UniProtKB-KW"/>
</dbReference>
<evidence type="ECO:0000256" key="6">
    <source>
        <dbReference type="SAM" id="MobiDB-lite"/>
    </source>
</evidence>
<dbReference type="InterPro" id="IPR045255">
    <property type="entry name" value="RanBP1-like"/>
</dbReference>
<keyword evidence="3" id="KW-0811">Translocation</keyword>
<keyword evidence="4" id="KW-0906">Nuclear pore complex</keyword>
<name>A0A835UJR0_VANPL</name>
<sequence>MEPVLKMARNPVTKLEMRLKKQRKTMQKEAPGPAASFSSFQQLSSSQNAFTSVSGGGFGTTHFSFGSGSSFGSTSESSFSSFSFGSFNNGVTSFSLPVLGGHVSDTAKCSLQEVTVETGEENEKSVFTADATLYEYLDGSWKERGR</sequence>
<dbReference type="AlphaFoldDB" id="A0A835UJR0"/>
<organism evidence="7 8">
    <name type="scientific">Vanilla planifolia</name>
    <name type="common">Vanilla</name>
    <dbReference type="NCBI Taxonomy" id="51239"/>
    <lineage>
        <taxon>Eukaryota</taxon>
        <taxon>Viridiplantae</taxon>
        <taxon>Streptophyta</taxon>
        <taxon>Embryophyta</taxon>
        <taxon>Tracheophyta</taxon>
        <taxon>Spermatophyta</taxon>
        <taxon>Magnoliopsida</taxon>
        <taxon>Liliopsida</taxon>
        <taxon>Asparagales</taxon>
        <taxon>Orchidaceae</taxon>
        <taxon>Vanilloideae</taxon>
        <taxon>Vanilleae</taxon>
        <taxon>Vanilla</taxon>
    </lineage>
</organism>
<keyword evidence="8" id="KW-1185">Reference proteome</keyword>
<evidence type="ECO:0000256" key="4">
    <source>
        <dbReference type="ARBA" id="ARBA00023132"/>
    </source>
</evidence>
<evidence type="ECO:0000256" key="2">
    <source>
        <dbReference type="ARBA" id="ARBA00022816"/>
    </source>
</evidence>
<reference evidence="7 8" key="1">
    <citation type="journal article" date="2020" name="Nat. Food">
        <title>A phased Vanilla planifolia genome enables genetic improvement of flavour and production.</title>
        <authorList>
            <person name="Hasing T."/>
            <person name="Tang H."/>
            <person name="Brym M."/>
            <person name="Khazi F."/>
            <person name="Huang T."/>
            <person name="Chambers A.H."/>
        </authorList>
    </citation>
    <scope>NUCLEOTIDE SEQUENCE [LARGE SCALE GENOMIC DNA]</scope>
    <source>
        <tissue evidence="7">Leaf</tissue>
    </source>
</reference>
<feature type="region of interest" description="Disordered" evidence="6">
    <location>
        <begin position="21"/>
        <end position="40"/>
    </location>
</feature>
<comment type="caution">
    <text evidence="7">The sequence shown here is derived from an EMBL/GenBank/DDBJ whole genome shotgun (WGS) entry which is preliminary data.</text>
</comment>
<dbReference type="Proteomes" id="UP000636800">
    <property type="component" value="Chromosome 10"/>
</dbReference>
<gene>
    <name evidence="7" type="ORF">HPP92_020042</name>
</gene>
<evidence type="ECO:0000256" key="3">
    <source>
        <dbReference type="ARBA" id="ARBA00023010"/>
    </source>
</evidence>
<dbReference type="GO" id="GO:0051028">
    <property type="term" value="P:mRNA transport"/>
    <property type="evidence" value="ECO:0007669"/>
    <property type="project" value="UniProtKB-KW"/>
</dbReference>
<dbReference type="SUPFAM" id="SSF50729">
    <property type="entry name" value="PH domain-like"/>
    <property type="match status" value="1"/>
</dbReference>
<accession>A0A835UJR0</accession>
<keyword evidence="2" id="KW-0509">mRNA transport</keyword>
<evidence type="ECO:0000256" key="5">
    <source>
        <dbReference type="ARBA" id="ARBA00023242"/>
    </source>
</evidence>